<dbReference type="AlphaFoldDB" id="A0AAD6N026"/>
<reference evidence="1" key="2">
    <citation type="submission" date="2023-01" db="EMBL/GenBank/DDBJ databases">
        <authorList>
            <person name="Petersen C."/>
        </authorList>
    </citation>
    <scope>NUCLEOTIDE SEQUENCE</scope>
    <source>
        <strain evidence="1">IBT 17514</strain>
    </source>
</reference>
<name>A0AAD6N026_9EURO</name>
<evidence type="ECO:0000313" key="1">
    <source>
        <dbReference type="EMBL" id="KAJ5738046.1"/>
    </source>
</evidence>
<dbReference type="SUPFAM" id="SSF52540">
    <property type="entry name" value="P-loop containing nucleoside triphosphate hydrolases"/>
    <property type="match status" value="1"/>
</dbReference>
<keyword evidence="2" id="KW-1185">Reference proteome</keyword>
<dbReference type="PANTHER" id="PTHR35205:SF1">
    <property type="entry name" value="ZU5 DOMAIN-CONTAINING PROTEIN"/>
    <property type="match status" value="1"/>
</dbReference>
<protein>
    <recommendedName>
        <fullName evidence="3">NB-ARC domain-containing protein</fullName>
    </recommendedName>
</protein>
<evidence type="ECO:0008006" key="3">
    <source>
        <dbReference type="Google" id="ProtNLM"/>
    </source>
</evidence>
<dbReference type="EMBL" id="JAQJAN010000002">
    <property type="protein sequence ID" value="KAJ5738046.1"/>
    <property type="molecule type" value="Genomic_DNA"/>
</dbReference>
<gene>
    <name evidence="1" type="ORF">N7493_001201</name>
</gene>
<sequence length="338" mass="37687">MAPNSSSSHGPNFGLTIGQNNGDIFFTGTTSWIAAQGMSIHETHWHGAPGHEKAPPSPSSMIPFPRDPDFVGRPEILVQINKALSEPAARIGLAGIGGVGRKSQLAIEASYRLRLQNPHTWVFWIYAGSANRFKQSFEKIATQTGIQGQIYPGTNVFELVEAWLSSEESGKWVIVLDNVDDDRFLRERAAPDSRTQEEPRKPLINYIPIDQGAVLVTGRNEKPVVKIVGRRNLIQIKHLLELVKELGFLPLAICQAAAFISYFSPRCSVSQYLEKFLNSDHSAIMLLEHEVPEEDSLNRDWEAESSIVMTWQLAFDHIARAQPPAADLLSLMCFFDRN</sequence>
<dbReference type="Proteomes" id="UP001215712">
    <property type="component" value="Unassembled WGS sequence"/>
</dbReference>
<proteinExistence type="predicted"/>
<dbReference type="Gene3D" id="3.40.50.300">
    <property type="entry name" value="P-loop containing nucleotide triphosphate hydrolases"/>
    <property type="match status" value="1"/>
</dbReference>
<evidence type="ECO:0000313" key="2">
    <source>
        <dbReference type="Proteomes" id="UP001215712"/>
    </source>
</evidence>
<comment type="caution">
    <text evidence="1">The sequence shown here is derived from an EMBL/GenBank/DDBJ whole genome shotgun (WGS) entry which is preliminary data.</text>
</comment>
<reference evidence="1" key="1">
    <citation type="journal article" date="2023" name="IMA Fungus">
        <title>Comparative genomic study of the Penicillium genus elucidates a diverse pangenome and 15 lateral gene transfer events.</title>
        <authorList>
            <person name="Petersen C."/>
            <person name="Sorensen T."/>
            <person name="Nielsen M.R."/>
            <person name="Sondergaard T.E."/>
            <person name="Sorensen J.L."/>
            <person name="Fitzpatrick D.A."/>
            <person name="Frisvad J.C."/>
            <person name="Nielsen K.L."/>
        </authorList>
    </citation>
    <scope>NUCLEOTIDE SEQUENCE</scope>
    <source>
        <strain evidence="1">IBT 17514</strain>
    </source>
</reference>
<organism evidence="1 2">
    <name type="scientific">Penicillium malachiteum</name>
    <dbReference type="NCBI Taxonomy" id="1324776"/>
    <lineage>
        <taxon>Eukaryota</taxon>
        <taxon>Fungi</taxon>
        <taxon>Dikarya</taxon>
        <taxon>Ascomycota</taxon>
        <taxon>Pezizomycotina</taxon>
        <taxon>Eurotiomycetes</taxon>
        <taxon>Eurotiomycetidae</taxon>
        <taxon>Eurotiales</taxon>
        <taxon>Aspergillaceae</taxon>
        <taxon>Penicillium</taxon>
    </lineage>
</organism>
<accession>A0AAD6N026</accession>
<dbReference type="PANTHER" id="PTHR35205">
    <property type="entry name" value="NB-ARC AND TPR DOMAIN PROTEIN"/>
    <property type="match status" value="1"/>
</dbReference>
<dbReference type="InterPro" id="IPR027417">
    <property type="entry name" value="P-loop_NTPase"/>
</dbReference>